<dbReference type="EMBL" id="JRZE01000006">
    <property type="protein sequence ID" value="KHF43606.1"/>
    <property type="molecule type" value="Genomic_DNA"/>
</dbReference>
<comment type="caution">
    <text evidence="2">The sequence shown here is derived from an EMBL/GenBank/DDBJ whole genome shotgun (WGS) entry which is preliminary data.</text>
</comment>
<dbReference type="InterPro" id="IPR005543">
    <property type="entry name" value="PASTA_dom"/>
</dbReference>
<dbReference type="CDD" id="cd06577">
    <property type="entry name" value="PASTA_pknB"/>
    <property type="match status" value="1"/>
</dbReference>
<reference evidence="2 3" key="1">
    <citation type="submission" date="2014-10" db="EMBL/GenBank/DDBJ databases">
        <title>Genome sequence of Micropolyspora internatus JCM3315.</title>
        <authorList>
            <person name="Shin S.-K."/>
            <person name="Yi H."/>
        </authorList>
    </citation>
    <scope>NUCLEOTIDE SEQUENCE [LARGE SCALE GENOMIC DNA]</scope>
    <source>
        <strain evidence="2 3">JCM 3315</strain>
    </source>
</reference>
<dbReference type="PROSITE" id="PS51257">
    <property type="entry name" value="PROKAR_LIPOPROTEIN"/>
    <property type="match status" value="1"/>
</dbReference>
<dbReference type="RefSeq" id="WP_015786646.1">
    <property type="nucleotide sequence ID" value="NZ_DAHVQW010000101.1"/>
</dbReference>
<sequence length="127" mass="13380">MCAIHRRLSSLVIGLLGIVTLVLGVGACLPIRAAGDGTTGMSVDPMIMPSLRGLVLSDGEDALRALGIENVSAVPVDGHMFVFNDNNWIVVRQTPDPGAVVAPDEEVTLDVEKTEAAESRFCFDGDC</sequence>
<dbReference type="Proteomes" id="UP000030848">
    <property type="component" value="Unassembled WGS sequence"/>
</dbReference>
<evidence type="ECO:0000313" key="3">
    <source>
        <dbReference type="Proteomes" id="UP000030848"/>
    </source>
</evidence>
<evidence type="ECO:0000313" key="2">
    <source>
        <dbReference type="EMBL" id="KHF43606.1"/>
    </source>
</evidence>
<organism evidence="2 3">
    <name type="scientific">Saccharomonospora viridis</name>
    <dbReference type="NCBI Taxonomy" id="1852"/>
    <lineage>
        <taxon>Bacteria</taxon>
        <taxon>Bacillati</taxon>
        <taxon>Actinomycetota</taxon>
        <taxon>Actinomycetes</taxon>
        <taxon>Pseudonocardiales</taxon>
        <taxon>Pseudonocardiaceae</taxon>
        <taxon>Saccharomonospora</taxon>
    </lineage>
</organism>
<accession>A0A837DCU1</accession>
<dbReference type="Gene3D" id="3.30.10.20">
    <property type="match status" value="1"/>
</dbReference>
<proteinExistence type="predicted"/>
<protein>
    <submittedName>
        <fullName evidence="2">Penicillin-binding protein</fullName>
    </submittedName>
</protein>
<evidence type="ECO:0000259" key="1">
    <source>
        <dbReference type="PROSITE" id="PS51178"/>
    </source>
</evidence>
<name>A0A837DCU1_9PSEU</name>
<dbReference type="OrthoDB" id="4335972at2"/>
<feature type="domain" description="PASTA" evidence="1">
    <location>
        <begin position="42"/>
        <end position="113"/>
    </location>
</feature>
<dbReference type="PROSITE" id="PS51178">
    <property type="entry name" value="PASTA"/>
    <property type="match status" value="1"/>
</dbReference>
<dbReference type="Pfam" id="PF03793">
    <property type="entry name" value="PASTA"/>
    <property type="match status" value="1"/>
</dbReference>
<gene>
    <name evidence="2" type="ORF">MINT15_38080</name>
</gene>
<dbReference type="AlphaFoldDB" id="A0A837DCU1"/>